<proteinExistence type="predicted"/>
<dbReference type="EMBL" id="AP014597">
    <property type="protein sequence ID" value="BAU18119.1"/>
    <property type="molecule type" value="Genomic_DNA"/>
</dbReference>
<organism evidence="1 2">
    <name type="scientific">Prevotella intermedia</name>
    <dbReference type="NCBI Taxonomy" id="28131"/>
    <lineage>
        <taxon>Bacteria</taxon>
        <taxon>Pseudomonadati</taxon>
        <taxon>Bacteroidota</taxon>
        <taxon>Bacteroidia</taxon>
        <taxon>Bacteroidales</taxon>
        <taxon>Prevotellaceae</taxon>
        <taxon>Prevotella</taxon>
    </lineage>
</organism>
<name>A0A0S3UL29_PREIN</name>
<evidence type="ECO:0000313" key="1">
    <source>
        <dbReference type="EMBL" id="BAU18119.1"/>
    </source>
</evidence>
<evidence type="ECO:0000313" key="2">
    <source>
        <dbReference type="Proteomes" id="UP000217431"/>
    </source>
</evidence>
<accession>A0A0S3UL29</accession>
<dbReference type="Proteomes" id="UP000217431">
    <property type="component" value="Chromosome I"/>
</dbReference>
<reference evidence="1 2" key="1">
    <citation type="journal article" date="2016" name="DNA Res.">
        <title>The complete genome sequencing of Prevotella intermedia strain OMA14 and a subsequent fine-scale, intra-species genomic comparison reveal an unusual amplification of conjugative and mobile transposons and identify a novel Prevotella-lineage-specific repeat.</title>
        <authorList>
            <person name="Naito M."/>
            <person name="Ogura Y."/>
            <person name="Itoh T."/>
            <person name="Shoji M."/>
            <person name="Okamoto M."/>
            <person name="Hayashi T."/>
            <person name="Nakayama K."/>
        </authorList>
    </citation>
    <scope>NUCLEOTIDE SEQUENCE [LARGE SCALE GENOMIC DNA]</scope>
    <source>
        <strain evidence="1 2">OMA14</strain>
    </source>
</reference>
<gene>
    <name evidence="1" type="ORF">PIOMA14_I_1611</name>
</gene>
<protein>
    <submittedName>
        <fullName evidence="1">Uncharacterized protein</fullName>
    </submittedName>
</protein>
<sequence>MCYSSLYNNGMDKLQKNRDVYATFNSLYLVSSNILLTHTHTHTHTGAPSLNSYTNI</sequence>
<dbReference type="AlphaFoldDB" id="A0A0S3UL29"/>